<evidence type="ECO:0000313" key="1">
    <source>
        <dbReference type="EMBL" id="SDB99227.1"/>
    </source>
</evidence>
<name>A0A1G6HY30_9BACI</name>
<proteinExistence type="predicted"/>
<reference evidence="2" key="1">
    <citation type="submission" date="2016-09" db="EMBL/GenBank/DDBJ databases">
        <authorList>
            <person name="Varghese N."/>
            <person name="Submissions S."/>
        </authorList>
    </citation>
    <scope>NUCLEOTIDE SEQUENCE [LARGE SCALE GENOMIC DNA]</scope>
    <source>
        <strain evidence="2">S5</strain>
    </source>
</reference>
<evidence type="ECO:0000313" key="2">
    <source>
        <dbReference type="Proteomes" id="UP000242949"/>
    </source>
</evidence>
<keyword evidence="2" id="KW-1185">Reference proteome</keyword>
<sequence>MFKCSLYFSLLFLMFTLWIVLHSNQSSIPTSLTYYPIDEKNQITESSTSILLKDNIQTPSIEWSVTSSSNIPVYLRQDVGLLYKNGRLKGIMSKWKENERDISQMSAFDHHQDALYESLSFHYGERHTDSKSINSFHTLTHDQAFVYSINQKYQSFKEPKNQTEKHIQTLVRQDALERLNREWKNLIHHFNINQDEYWAVPLIELTKQEHEYFNTFSEETKTKVIGQLFEGLYKHYIIPFSQDTDHTTSYMPLILISKQLDELLVLFTNVNQEPEMLIQQIHQ</sequence>
<protein>
    <submittedName>
        <fullName evidence="1">Uncharacterized protein</fullName>
    </submittedName>
</protein>
<organism evidence="1 2">
    <name type="scientific">Pelagirhabdus alkalitolerans</name>
    <dbReference type="NCBI Taxonomy" id="1612202"/>
    <lineage>
        <taxon>Bacteria</taxon>
        <taxon>Bacillati</taxon>
        <taxon>Bacillota</taxon>
        <taxon>Bacilli</taxon>
        <taxon>Bacillales</taxon>
        <taxon>Bacillaceae</taxon>
        <taxon>Pelagirhabdus</taxon>
    </lineage>
</organism>
<dbReference type="AlphaFoldDB" id="A0A1G6HY30"/>
<dbReference type="Proteomes" id="UP000242949">
    <property type="component" value="Unassembled WGS sequence"/>
</dbReference>
<accession>A0A1G6HY30</accession>
<gene>
    <name evidence="1" type="ORF">SAMN05421734_103285</name>
</gene>
<dbReference type="EMBL" id="FMYI01000003">
    <property type="protein sequence ID" value="SDB99227.1"/>
    <property type="molecule type" value="Genomic_DNA"/>
</dbReference>